<feature type="chain" id="PRO_5014824553" evidence="1">
    <location>
        <begin position="23"/>
        <end position="75"/>
    </location>
</feature>
<name>A0A2M4DB20_ANODA</name>
<organism evidence="2">
    <name type="scientific">Anopheles darlingi</name>
    <name type="common">Mosquito</name>
    <dbReference type="NCBI Taxonomy" id="43151"/>
    <lineage>
        <taxon>Eukaryota</taxon>
        <taxon>Metazoa</taxon>
        <taxon>Ecdysozoa</taxon>
        <taxon>Arthropoda</taxon>
        <taxon>Hexapoda</taxon>
        <taxon>Insecta</taxon>
        <taxon>Pterygota</taxon>
        <taxon>Neoptera</taxon>
        <taxon>Endopterygota</taxon>
        <taxon>Diptera</taxon>
        <taxon>Nematocera</taxon>
        <taxon>Culicoidea</taxon>
        <taxon>Culicidae</taxon>
        <taxon>Anophelinae</taxon>
        <taxon>Anopheles</taxon>
    </lineage>
</organism>
<dbReference type="AlphaFoldDB" id="A0A2M4DB20"/>
<protein>
    <submittedName>
        <fullName evidence="2">Putative secreted protein</fullName>
    </submittedName>
</protein>
<evidence type="ECO:0000313" key="2">
    <source>
        <dbReference type="EMBL" id="MBW74784.1"/>
    </source>
</evidence>
<dbReference type="EMBL" id="GGFL01010606">
    <property type="protein sequence ID" value="MBW74784.1"/>
    <property type="molecule type" value="Transcribed_RNA"/>
</dbReference>
<keyword evidence="1" id="KW-0732">Signal</keyword>
<evidence type="ECO:0000256" key="1">
    <source>
        <dbReference type="SAM" id="SignalP"/>
    </source>
</evidence>
<sequence>MSSRICNSLLLVFSSFLKFENCLRPKCADVSLNKSSITLSQNCFIFLQASCDSYSIACWLKYCITYLAYFAALRI</sequence>
<reference evidence="2" key="1">
    <citation type="submission" date="2018-01" db="EMBL/GenBank/DDBJ databases">
        <title>An insight into the sialome of Amazonian anophelines.</title>
        <authorList>
            <person name="Ribeiro J.M."/>
            <person name="Scarpassa V."/>
            <person name="Calvo E."/>
        </authorList>
    </citation>
    <scope>NUCLEOTIDE SEQUENCE</scope>
</reference>
<proteinExistence type="predicted"/>
<feature type="signal peptide" evidence="1">
    <location>
        <begin position="1"/>
        <end position="22"/>
    </location>
</feature>
<accession>A0A2M4DB20</accession>